<feature type="domain" description="DUF4822" evidence="3">
    <location>
        <begin position="204"/>
        <end position="325"/>
    </location>
</feature>
<evidence type="ECO:0000259" key="3">
    <source>
        <dbReference type="Pfam" id="PF16103"/>
    </source>
</evidence>
<keyword evidence="5" id="KW-1185">Reference proteome</keyword>
<reference evidence="4 5" key="1">
    <citation type="submission" date="2017-05" db="EMBL/GenBank/DDBJ databases">
        <title>Vagococcus spp. assemblies.</title>
        <authorList>
            <person name="Gulvik C.A."/>
        </authorList>
    </citation>
    <scope>NUCLEOTIDE SEQUENCE [LARGE SCALE GENOMIC DNA]</scope>
    <source>
        <strain evidence="4 5">SS1995</strain>
    </source>
</reference>
<feature type="domain" description="DUF4822" evidence="3">
    <location>
        <begin position="63"/>
        <end position="182"/>
    </location>
</feature>
<dbReference type="InterPro" id="IPR032247">
    <property type="entry name" value="DUF4822"/>
</dbReference>
<dbReference type="EMBL" id="NGJS01000018">
    <property type="protein sequence ID" value="RST97314.1"/>
    <property type="molecule type" value="Genomic_DNA"/>
</dbReference>
<feature type="region of interest" description="Disordered" evidence="1">
    <location>
        <begin position="26"/>
        <end position="54"/>
    </location>
</feature>
<dbReference type="OrthoDB" id="9133902at2"/>
<accession>A0A429ZUE8</accession>
<feature type="compositionally biased region" description="Low complexity" evidence="1">
    <location>
        <begin position="31"/>
        <end position="53"/>
    </location>
</feature>
<comment type="caution">
    <text evidence="4">The sequence shown here is derived from an EMBL/GenBank/DDBJ whole genome shotgun (WGS) entry which is preliminary data.</text>
</comment>
<evidence type="ECO:0000313" key="4">
    <source>
        <dbReference type="EMBL" id="RST97314.1"/>
    </source>
</evidence>
<gene>
    <name evidence="4" type="ORF">CBF37_09925</name>
</gene>
<dbReference type="AlphaFoldDB" id="A0A429ZUE8"/>
<name>A0A429ZUE8_9ENTE</name>
<organism evidence="4 5">
    <name type="scientific">Vagococcus vulneris</name>
    <dbReference type="NCBI Taxonomy" id="1977869"/>
    <lineage>
        <taxon>Bacteria</taxon>
        <taxon>Bacillati</taxon>
        <taxon>Bacillota</taxon>
        <taxon>Bacilli</taxon>
        <taxon>Lactobacillales</taxon>
        <taxon>Enterococcaceae</taxon>
        <taxon>Vagococcus</taxon>
    </lineage>
</organism>
<dbReference type="Pfam" id="PF16103">
    <property type="entry name" value="DUF4822"/>
    <property type="match status" value="2"/>
</dbReference>
<evidence type="ECO:0000256" key="2">
    <source>
        <dbReference type="SAM" id="SignalP"/>
    </source>
</evidence>
<protein>
    <submittedName>
        <fullName evidence="4">DUF4822 domain-containing protein</fullName>
    </submittedName>
</protein>
<dbReference type="RefSeq" id="WP_125984602.1">
    <property type="nucleotide sequence ID" value="NZ_NGJS01000018.1"/>
</dbReference>
<keyword evidence="2" id="KW-0732">Signal</keyword>
<dbReference type="Gene3D" id="2.40.128.540">
    <property type="entry name" value="Domain of unknown function DUF4822"/>
    <property type="match status" value="2"/>
</dbReference>
<dbReference type="PROSITE" id="PS51257">
    <property type="entry name" value="PROKAR_LIPOPROTEIN"/>
    <property type="match status" value="1"/>
</dbReference>
<dbReference type="Proteomes" id="UP000287857">
    <property type="component" value="Unassembled WGS sequence"/>
</dbReference>
<sequence length="327" mass="36244">MKKKIIGYLSLAGMTLLLVGCGSNVATTKDSSQSSKGSSIVESTDTSSAAATTEKGKGAEYTDLLTATNWQGTKVYDKDNNDLTAENEGFIGLAKYDKETGYYEFFDKATGETRGDEGTFFITADGEKRILISATKDYQAVVDMTEMTDKVFTYKRMGKDKNGKDVEVFVEHIPYADKELKFTKGRGKLEAKTGDIETSKPGIDVLAETLWNGTKVVDEAGNDVTEANKMFISLAKFDAANNKYEFFDLESGKSKGDFGYFDVLDHNKIRAHVSIGENKYGAALELTELNDKRFTYKRMGKDKDGKEITVFVEHEPYKGAEKPEFTF</sequence>
<proteinExistence type="predicted"/>
<feature type="signal peptide" evidence="2">
    <location>
        <begin position="1"/>
        <end position="26"/>
    </location>
</feature>
<evidence type="ECO:0000256" key="1">
    <source>
        <dbReference type="SAM" id="MobiDB-lite"/>
    </source>
</evidence>
<evidence type="ECO:0000313" key="5">
    <source>
        <dbReference type="Proteomes" id="UP000287857"/>
    </source>
</evidence>
<feature type="chain" id="PRO_5038400314" evidence="2">
    <location>
        <begin position="27"/>
        <end position="327"/>
    </location>
</feature>